<accession>A0AAD7V3M1</accession>
<dbReference type="EMBL" id="JARTCD010000030">
    <property type="protein sequence ID" value="KAJ8657585.1"/>
    <property type="molecule type" value="Genomic_DNA"/>
</dbReference>
<reference evidence="1 2" key="1">
    <citation type="submission" date="2023-03" db="EMBL/GenBank/DDBJ databases">
        <title>Genome sequence of Lichtheimia ornata CBS 291.66.</title>
        <authorList>
            <person name="Mohabir J.T."/>
            <person name="Shea T.P."/>
            <person name="Kurbessoian T."/>
            <person name="Berby B."/>
            <person name="Fontaine J."/>
            <person name="Livny J."/>
            <person name="Gnirke A."/>
            <person name="Stajich J.E."/>
            <person name="Cuomo C.A."/>
        </authorList>
    </citation>
    <scope>NUCLEOTIDE SEQUENCE [LARGE SCALE GENOMIC DNA]</scope>
    <source>
        <strain evidence="1">CBS 291.66</strain>
    </source>
</reference>
<dbReference type="AlphaFoldDB" id="A0AAD7V3M1"/>
<gene>
    <name evidence="1" type="ORF">O0I10_006649</name>
</gene>
<dbReference type="SUPFAM" id="SSF52047">
    <property type="entry name" value="RNI-like"/>
    <property type="match status" value="1"/>
</dbReference>
<evidence type="ECO:0000313" key="2">
    <source>
        <dbReference type="Proteomes" id="UP001234581"/>
    </source>
</evidence>
<evidence type="ECO:0008006" key="3">
    <source>
        <dbReference type="Google" id="ProtNLM"/>
    </source>
</evidence>
<comment type="caution">
    <text evidence="1">The sequence shown here is derived from an EMBL/GenBank/DDBJ whole genome shotgun (WGS) entry which is preliminary data.</text>
</comment>
<protein>
    <recommendedName>
        <fullName evidence="3">F-box domain-containing protein</fullName>
    </recommendedName>
</protein>
<keyword evidence="2" id="KW-1185">Reference proteome</keyword>
<dbReference type="RefSeq" id="XP_058342498.1">
    <property type="nucleotide sequence ID" value="XM_058486676.1"/>
</dbReference>
<dbReference type="InterPro" id="IPR032675">
    <property type="entry name" value="LRR_dom_sf"/>
</dbReference>
<dbReference type="Proteomes" id="UP001234581">
    <property type="component" value="Unassembled WGS sequence"/>
</dbReference>
<name>A0AAD7V3M1_9FUNG</name>
<proteinExistence type="predicted"/>
<dbReference type="PANTHER" id="PTHR38926">
    <property type="entry name" value="F-BOX DOMAIN CONTAINING PROTEIN, EXPRESSED"/>
    <property type="match status" value="1"/>
</dbReference>
<dbReference type="GeneID" id="83214060"/>
<dbReference type="Gene3D" id="3.80.10.10">
    <property type="entry name" value="Ribonuclease Inhibitor"/>
    <property type="match status" value="1"/>
</dbReference>
<sequence length="666" mass="76720">MTHSIWTDLCKQPILKATSEKYTTIVYDSTTRLHQLIDSILSALNERVIGFTKLANFDAALGDVSIIQQLSPSSALGYLCAASVYKEQGKQLQVIDICNKGLDVVDPNDTDYSTLQQMKADAMQYQNKRIDFITDLPWDLVTTTLLPTFVDDDSPLDASRACPYLYVCKQWRDLILQHSNGLRFEIGPNEEQADPRQQWQLVTFARHIKALHLRRYTKGTWLYDLLRDHDFCSLRELYFDAFSNNGDDFVSFLQSLGGPLTHLAINDTHSLHFEGMFPLAEVLSACPNLLSFAVTHPFLCDFTALSMTTYSNMTTLSLFSTTDPFSRDEIIRICQCFPALKELHLSRCEDSMELVLMVPRYCPLLKSVEIDINYYAVNLNYFDHNIGHQELEMTKFSIFRDGSEGNDLFFDIEALLRQHRTTLEDVEWTVSPERDYRDLYDIQYPRLKKLSLYSGGWWILRNAPMLETLALASESINNNPEVLDTIPPNLKALELRLHRGRFPTNNDVIERYLHRVSQQCRLQQLAIDFDAMDTFCYLRDTLTRFNTLERLAVGFPGNWDNNKMESFLGALVIACPYLSSLGIDCINAPSADTMNTLKQLRHLKQLTFSVKDTDGAHSFWHAIRSFSQLKRIRIYPSNEVNHAKIERLKEQRPDMKIIVEDTFKCF</sequence>
<dbReference type="PANTHER" id="PTHR38926:SF5">
    <property type="entry name" value="F-BOX AND LEUCINE-RICH REPEAT PROTEIN 6"/>
    <property type="match status" value="1"/>
</dbReference>
<organism evidence="1 2">
    <name type="scientific">Lichtheimia ornata</name>
    <dbReference type="NCBI Taxonomy" id="688661"/>
    <lineage>
        <taxon>Eukaryota</taxon>
        <taxon>Fungi</taxon>
        <taxon>Fungi incertae sedis</taxon>
        <taxon>Mucoromycota</taxon>
        <taxon>Mucoromycotina</taxon>
        <taxon>Mucoromycetes</taxon>
        <taxon>Mucorales</taxon>
        <taxon>Lichtheimiaceae</taxon>
        <taxon>Lichtheimia</taxon>
    </lineage>
</organism>
<evidence type="ECO:0000313" key="1">
    <source>
        <dbReference type="EMBL" id="KAJ8657585.1"/>
    </source>
</evidence>